<dbReference type="InterPro" id="IPR029063">
    <property type="entry name" value="SAM-dependent_MTases_sf"/>
</dbReference>
<dbReference type="Gene3D" id="3.40.50.150">
    <property type="entry name" value="Vaccinia Virus protein VP39"/>
    <property type="match status" value="1"/>
</dbReference>
<keyword evidence="2" id="KW-1185">Reference proteome</keyword>
<dbReference type="SUPFAM" id="SSF53335">
    <property type="entry name" value="S-adenosyl-L-methionine-dependent methyltransferases"/>
    <property type="match status" value="1"/>
</dbReference>
<dbReference type="AlphaFoldDB" id="A0A6M3HUE3"/>
<proteinExistence type="predicted"/>
<dbReference type="EMBL" id="CP038017">
    <property type="protein sequence ID" value="QIV94650.1"/>
    <property type="molecule type" value="Genomic_DNA"/>
</dbReference>
<dbReference type="RefSeq" id="WP_172106747.1">
    <property type="nucleotide sequence ID" value="NZ_CP038017.1"/>
</dbReference>
<evidence type="ECO:0000313" key="2">
    <source>
        <dbReference type="Proteomes" id="UP000503320"/>
    </source>
</evidence>
<name>A0A6M3HUE3_9GAMM</name>
<accession>A0A6M3HUE3</accession>
<protein>
    <submittedName>
        <fullName evidence="1">Biotin synthase</fullName>
    </submittedName>
</protein>
<sequence length="245" mass="28622">MDKYNKIKQNFFYANEYSNNATVQNLVRKQLLNISLEFVNTPVNNILCLGMRSTSELLELNNMFQPNTLDIVDLALPNLSNSQVYKDKNINLFELNFDQDLHLLTKNYDLIFSNMSFQWSNNLNNLISNLKRKLNNKSLLTFTTLLSGNFHEISNILRVNKMLSKDTTIKIIKDNKLECLYNKSFYLTLRFENFKKLTTHLKNTGVNTYTGSLNKVSFSTIKNLYKQSNDCKLTYHIGLFICYKE</sequence>
<reference evidence="1 2" key="1">
    <citation type="submission" date="2019-03" db="EMBL/GenBank/DDBJ databases">
        <title>Complete Genome Sequence of Allofrancisella frigidaquae Strain SYSU 10HL1970 Isolated from Water-Cooling Systems in China.</title>
        <authorList>
            <person name="Ohrman C."/>
            <person name="Uneklint I."/>
            <person name="Sjodin A."/>
        </authorList>
    </citation>
    <scope>NUCLEOTIDE SEQUENCE [LARGE SCALE GENOMIC DNA]</scope>
    <source>
        <strain evidence="1 2">SYSU 10HL1970</strain>
    </source>
</reference>
<evidence type="ECO:0000313" key="1">
    <source>
        <dbReference type="EMBL" id="QIV94650.1"/>
    </source>
</evidence>
<gene>
    <name evidence="1" type="ORF">E3E15_04465</name>
</gene>
<organism evidence="1 2">
    <name type="scientific">Allofrancisella frigidaquae</name>
    <dbReference type="NCBI Taxonomy" id="1085644"/>
    <lineage>
        <taxon>Bacteria</taxon>
        <taxon>Pseudomonadati</taxon>
        <taxon>Pseudomonadota</taxon>
        <taxon>Gammaproteobacteria</taxon>
        <taxon>Thiotrichales</taxon>
        <taxon>Francisellaceae</taxon>
        <taxon>Allofrancisella</taxon>
    </lineage>
</organism>
<dbReference type="Proteomes" id="UP000503320">
    <property type="component" value="Chromosome"/>
</dbReference>
<dbReference type="KEGG" id="afri:E3E15_04465"/>